<evidence type="ECO:0000256" key="15">
    <source>
        <dbReference type="ARBA" id="ARBA00023136"/>
    </source>
</evidence>
<dbReference type="FunFam" id="1.20.120.350:FF:000073">
    <property type="entry name" value="Two pore segment channel 2"/>
    <property type="match status" value="1"/>
</dbReference>
<dbReference type="GeneID" id="108434565"/>
<keyword evidence="6" id="KW-0109">Calcium transport</keyword>
<evidence type="ECO:0000256" key="7">
    <source>
        <dbReference type="ARBA" id="ARBA00022673"/>
    </source>
</evidence>
<keyword evidence="27" id="KW-1185">Reference proteome</keyword>
<dbReference type="GO" id="GO:0034702">
    <property type="term" value="C:monoatomic ion channel complex"/>
    <property type="evidence" value="ECO:0007669"/>
    <property type="project" value="UniProtKB-KW"/>
</dbReference>
<dbReference type="GO" id="GO:0015280">
    <property type="term" value="F:ligand-gated sodium channel activity"/>
    <property type="evidence" value="ECO:0007669"/>
    <property type="project" value="TreeGrafter"/>
</dbReference>
<dbReference type="AlphaFoldDB" id="A0A3B4CWT6"/>
<keyword evidence="11" id="KW-0106">Calcium</keyword>
<dbReference type="PANTHER" id="PTHR46768">
    <property type="entry name" value="TWO PORE CALCIUM CHANNEL PROTEIN 2"/>
    <property type="match status" value="1"/>
</dbReference>
<evidence type="ECO:0000256" key="5">
    <source>
        <dbReference type="ARBA" id="ARBA00022448"/>
    </source>
</evidence>
<feature type="transmembrane region" description="Helical" evidence="24">
    <location>
        <begin position="476"/>
        <end position="500"/>
    </location>
</feature>
<feature type="transmembrane region" description="Helical" evidence="24">
    <location>
        <begin position="554"/>
        <end position="577"/>
    </location>
</feature>
<keyword evidence="8 24" id="KW-0812">Transmembrane</keyword>
<feature type="transmembrane region" description="Helical" evidence="24">
    <location>
        <begin position="166"/>
        <end position="188"/>
    </location>
</feature>
<evidence type="ECO:0000256" key="1">
    <source>
        <dbReference type="ARBA" id="ARBA00004107"/>
    </source>
</evidence>
<evidence type="ECO:0000256" key="8">
    <source>
        <dbReference type="ARBA" id="ARBA00022692"/>
    </source>
</evidence>
<keyword evidence="18" id="KW-0407">Ion channel</keyword>
<feature type="transmembrane region" description="Helical" evidence="24">
    <location>
        <begin position="295"/>
        <end position="319"/>
    </location>
</feature>
<evidence type="ECO:0000256" key="18">
    <source>
        <dbReference type="ARBA" id="ARBA00023303"/>
    </source>
</evidence>
<evidence type="ECO:0000259" key="25">
    <source>
        <dbReference type="Pfam" id="PF00520"/>
    </source>
</evidence>
<dbReference type="GO" id="GO:0097682">
    <property type="term" value="F:intracellularly phosphatidylinositol-3,5-bisphosphate-gated monatomic cation channel activity"/>
    <property type="evidence" value="ECO:0007669"/>
    <property type="project" value="TreeGrafter"/>
</dbReference>
<evidence type="ECO:0000256" key="9">
    <source>
        <dbReference type="ARBA" id="ARBA00022737"/>
    </source>
</evidence>
<comment type="similarity">
    <text evidence="3">Belongs to the calcium channel alpha-1 subunit (TC 1.A.1.11) family. Two pore calcium channel subfamily.</text>
</comment>
<reference evidence="26" key="2">
    <citation type="submission" date="2025-08" db="UniProtKB">
        <authorList>
            <consortium name="Ensembl"/>
        </authorList>
    </citation>
    <scope>IDENTIFICATION</scope>
</reference>
<feature type="transmembrane region" description="Helical" evidence="24">
    <location>
        <begin position="224"/>
        <end position="246"/>
    </location>
</feature>
<dbReference type="Gene3D" id="1.20.120.350">
    <property type="entry name" value="Voltage-gated potassium channels. Chain C"/>
    <property type="match status" value="2"/>
</dbReference>
<feature type="region of interest" description="Disordered" evidence="23">
    <location>
        <begin position="1"/>
        <end position="41"/>
    </location>
</feature>
<feature type="transmembrane region" description="Helical" evidence="24">
    <location>
        <begin position="441"/>
        <end position="464"/>
    </location>
</feature>
<evidence type="ECO:0000256" key="13">
    <source>
        <dbReference type="ARBA" id="ARBA00022989"/>
    </source>
</evidence>
<evidence type="ECO:0000256" key="6">
    <source>
        <dbReference type="ARBA" id="ARBA00022568"/>
    </source>
</evidence>
<dbReference type="Ensembl" id="ENSPNAT00000024134.2">
    <property type="protein sequence ID" value="ENSPNAP00000015825.2"/>
    <property type="gene ID" value="ENSPNAG00000022015.2"/>
</dbReference>
<evidence type="ECO:0000256" key="11">
    <source>
        <dbReference type="ARBA" id="ARBA00022837"/>
    </source>
</evidence>
<proteinExistence type="inferred from homology"/>
<keyword evidence="9" id="KW-0677">Repeat</keyword>
<dbReference type="GO" id="GO:0022832">
    <property type="term" value="F:voltage-gated channel activity"/>
    <property type="evidence" value="ECO:0007669"/>
    <property type="project" value="InterPro"/>
</dbReference>
<keyword evidence="13 24" id="KW-1133">Transmembrane helix</keyword>
<evidence type="ECO:0000256" key="19">
    <source>
        <dbReference type="ARBA" id="ARBA00044615"/>
    </source>
</evidence>
<keyword evidence="16" id="KW-0325">Glycoprotein</keyword>
<keyword evidence="10" id="KW-0967">Endosome</keyword>
<protein>
    <recommendedName>
        <fullName evidence="21">Two pore channel protein 2</fullName>
    </recommendedName>
    <alternativeName>
        <fullName evidence="22">Two pore calcium channel protein 2</fullName>
    </alternativeName>
</protein>
<dbReference type="GO" id="GO:0031902">
    <property type="term" value="C:late endosome membrane"/>
    <property type="evidence" value="ECO:0007669"/>
    <property type="project" value="UniProtKB-SubCell"/>
</dbReference>
<dbReference type="GeneTree" id="ENSGT00940000159763"/>
<evidence type="ECO:0000256" key="16">
    <source>
        <dbReference type="ARBA" id="ARBA00023180"/>
    </source>
</evidence>
<evidence type="ECO:0000256" key="10">
    <source>
        <dbReference type="ARBA" id="ARBA00022753"/>
    </source>
</evidence>
<dbReference type="InterPro" id="IPR005821">
    <property type="entry name" value="Ion_trans_dom"/>
</dbReference>
<evidence type="ECO:0000256" key="2">
    <source>
        <dbReference type="ARBA" id="ARBA00004155"/>
    </source>
</evidence>
<comment type="catalytic activity">
    <reaction evidence="19">
        <text>Ca(2+)(in) = Ca(2+)(out)</text>
        <dbReference type="Rhea" id="RHEA:29671"/>
        <dbReference type="ChEBI" id="CHEBI:29108"/>
    </reaction>
    <physiologicalReaction direction="right-to-left" evidence="19">
        <dbReference type="Rhea" id="RHEA:29673"/>
    </physiologicalReaction>
</comment>
<feature type="domain" description="Ion transport" evidence="25">
    <location>
        <begin position="120"/>
        <end position="322"/>
    </location>
</feature>
<evidence type="ECO:0000313" key="27">
    <source>
        <dbReference type="Proteomes" id="UP001501920"/>
    </source>
</evidence>
<evidence type="ECO:0000256" key="23">
    <source>
        <dbReference type="SAM" id="MobiDB-lite"/>
    </source>
</evidence>
<keyword evidence="5" id="KW-0813">Transport</keyword>
<dbReference type="FunFam" id="1.10.287.70:FF:000129">
    <property type="entry name" value="Two pore calcium channel protein 1"/>
    <property type="match status" value="1"/>
</dbReference>
<comment type="catalytic activity">
    <reaction evidence="20">
        <text>Na(+)(in) = Na(+)(out)</text>
        <dbReference type="Rhea" id="RHEA:34963"/>
        <dbReference type="ChEBI" id="CHEBI:29101"/>
    </reaction>
    <physiologicalReaction direction="right-to-left" evidence="20">
        <dbReference type="Rhea" id="RHEA:34965"/>
    </physiologicalReaction>
</comment>
<dbReference type="GO" id="GO:0019722">
    <property type="term" value="P:calcium-mediated signaling"/>
    <property type="evidence" value="ECO:0007669"/>
    <property type="project" value="TreeGrafter"/>
</dbReference>
<evidence type="ECO:0000256" key="4">
    <source>
        <dbReference type="ARBA" id="ARBA00011738"/>
    </source>
</evidence>
<feature type="domain" description="Ion transport" evidence="25">
    <location>
        <begin position="449"/>
        <end position="714"/>
    </location>
</feature>
<dbReference type="Gene3D" id="1.10.287.70">
    <property type="match status" value="2"/>
</dbReference>
<organism evidence="26 27">
    <name type="scientific">Pygocentrus nattereri</name>
    <name type="common">Red-bellied piranha</name>
    <dbReference type="NCBI Taxonomy" id="42514"/>
    <lineage>
        <taxon>Eukaryota</taxon>
        <taxon>Metazoa</taxon>
        <taxon>Chordata</taxon>
        <taxon>Craniata</taxon>
        <taxon>Vertebrata</taxon>
        <taxon>Euteleostomi</taxon>
        <taxon>Actinopterygii</taxon>
        <taxon>Neopterygii</taxon>
        <taxon>Teleostei</taxon>
        <taxon>Ostariophysi</taxon>
        <taxon>Characiformes</taxon>
        <taxon>Characoidei</taxon>
        <taxon>Pygocentrus</taxon>
    </lineage>
</organism>
<evidence type="ECO:0000256" key="17">
    <source>
        <dbReference type="ARBA" id="ARBA00023228"/>
    </source>
</evidence>
<name>A0A3B4CWT6_PYGNA</name>
<dbReference type="GO" id="GO:0005765">
    <property type="term" value="C:lysosomal membrane"/>
    <property type="evidence" value="ECO:0007669"/>
    <property type="project" value="UniProtKB-SubCell"/>
</dbReference>
<comment type="subcellular location">
    <subcellularLocation>
        <location evidence="1">Late endosome membrane</location>
        <topology evidence="1">Multi-pass membrane protein</topology>
    </subcellularLocation>
    <subcellularLocation>
        <location evidence="2">Lysosome membrane</location>
        <topology evidence="2">Multi-pass membrane protein</topology>
    </subcellularLocation>
</comment>
<sequence>MESEPLLTGSASQGSVNYGSHHGGHSDAESEEPPTTRTPSYTAAVHEHDGDLYIQQAVVFIEDAIQYRSINHKVDSGSLRLYRWYYSRICQWGLGFTIAVILALAFVEKPSSITYTSDPRYRPTPWEPPCGLTETIEIVCLLIFIADVAVKSYVIGWEEFCINKWLIGYVVVIAASVVDWAITVSMICNETIRVRRLIRPFFLLQNSSLMKKTLKCIKRTLPEIASVILLLALHLCLFTMIGMLIFPRSEDPKKNGEWETYFRNLPRALSSLLVLLTTANNPDVMVPAYSLHRGYALFFILFSVCGTYILMNLLTAIIYNQFRGYLLMSVQTSIIRRRLGIRAAFEVLCCKRQGHSSNSEDHEERVQVNTVLEVMSRVQMKSFYRQAVIKAAQEFRDGFLDGEAFQRLFDELDKDRIREHPPNPEYSLPILQWIQSTCSHYYLTVVGNVVALANVICICTVLVLDSEKVVSQRDGYYMEVINCAFILYYVLEMVLKLIAFGWRGYLSYKNNIFDGLFTVLLLVLQMAIFLTYRISYKMIPVQRGLLSLWEMVRLVNMLIVFRFLRIIPEIKLMALVASTLVDLVKNLRAFAGILVVVYYVYAVIGIWLFHGAIPPPGGSSMGSNSSTENSTSNITMECGSYEQLEYWPNNFDDFASSLVLLYDVMVVNNWQVFMDAYTRYTTEWSKVYFVSWWLTSSVMWVNLFVALILENFTYKWDKCHALSVSDVERTRYETTVQRMFREHVQEPTQEELLVQLQQHPHLHLIR</sequence>
<dbReference type="Proteomes" id="UP001501920">
    <property type="component" value="Chromosome 15"/>
</dbReference>
<evidence type="ECO:0000256" key="24">
    <source>
        <dbReference type="SAM" id="Phobius"/>
    </source>
</evidence>
<dbReference type="RefSeq" id="XP_017565273.2">
    <property type="nucleotide sequence ID" value="XM_017709784.2"/>
</dbReference>
<feature type="transmembrane region" description="Helical" evidence="24">
    <location>
        <begin position="589"/>
        <end position="609"/>
    </location>
</feature>
<dbReference type="FunFam" id="1.10.287.70:FF:000104">
    <property type="entry name" value="Two pore calcium channel protein 2"/>
    <property type="match status" value="1"/>
</dbReference>
<feature type="compositionally biased region" description="Polar residues" evidence="23">
    <location>
        <begin position="9"/>
        <end position="18"/>
    </location>
</feature>
<comment type="subunit">
    <text evidence="4">Homodimer.</text>
</comment>
<dbReference type="RefSeq" id="XP_017565275.2">
    <property type="nucleotide sequence ID" value="XM_017709786.2"/>
</dbReference>
<dbReference type="SUPFAM" id="SSF81324">
    <property type="entry name" value="Voltage-gated potassium channels"/>
    <property type="match status" value="2"/>
</dbReference>
<dbReference type="GO" id="GO:0075509">
    <property type="term" value="P:endocytosis involved in viral entry into host cell"/>
    <property type="evidence" value="ECO:0007669"/>
    <property type="project" value="TreeGrafter"/>
</dbReference>
<reference evidence="26 27" key="1">
    <citation type="submission" date="2020-10" db="EMBL/GenBank/DDBJ databases">
        <title>Pygocentrus nattereri (red-bellied piranha) genome, fPygNat1, primary haplotype.</title>
        <authorList>
            <person name="Myers G."/>
            <person name="Meyer A."/>
            <person name="Karagic N."/>
            <person name="Pippel M."/>
            <person name="Winkler S."/>
            <person name="Tracey A."/>
            <person name="Wood J."/>
            <person name="Formenti G."/>
            <person name="Howe K."/>
            <person name="Fedrigo O."/>
            <person name="Jarvis E.D."/>
        </authorList>
    </citation>
    <scope>NUCLEOTIDE SEQUENCE [LARGE SCALE GENOMIC DNA]</scope>
</reference>
<evidence type="ECO:0000256" key="3">
    <source>
        <dbReference type="ARBA" id="ARBA00009286"/>
    </source>
</evidence>
<dbReference type="InterPro" id="IPR027359">
    <property type="entry name" value="Volt_channel_dom_sf"/>
</dbReference>
<keyword evidence="15 24" id="KW-0472">Membrane</keyword>
<dbReference type="CTD" id="219931"/>
<dbReference type="GO" id="GO:0005262">
    <property type="term" value="F:calcium channel activity"/>
    <property type="evidence" value="ECO:0007669"/>
    <property type="project" value="UniProtKB-KW"/>
</dbReference>
<keyword evidence="7" id="KW-0107">Calcium channel</keyword>
<evidence type="ECO:0000313" key="26">
    <source>
        <dbReference type="Ensembl" id="ENSPNAP00000015825.2"/>
    </source>
</evidence>
<keyword evidence="17" id="KW-0458">Lysosome</keyword>
<feature type="transmembrane region" description="Helical" evidence="24">
    <location>
        <begin position="512"/>
        <end position="534"/>
    </location>
</feature>
<feature type="transmembrane region" description="Helical" evidence="24">
    <location>
        <begin position="89"/>
        <end position="107"/>
    </location>
</feature>
<reference evidence="26" key="3">
    <citation type="submission" date="2025-09" db="UniProtKB">
        <authorList>
            <consortium name="Ensembl"/>
        </authorList>
    </citation>
    <scope>IDENTIFICATION</scope>
</reference>
<keyword evidence="12" id="KW-0851">Voltage-gated channel</keyword>
<evidence type="ECO:0000256" key="20">
    <source>
        <dbReference type="ARBA" id="ARBA00051945"/>
    </source>
</evidence>
<accession>A0A3B4CWT6</accession>
<dbReference type="InterPro" id="IPR028798">
    <property type="entry name" value="TPC2"/>
</dbReference>
<feature type="transmembrane region" description="Helical" evidence="24">
    <location>
        <begin position="687"/>
        <end position="709"/>
    </location>
</feature>
<evidence type="ECO:0000256" key="12">
    <source>
        <dbReference type="ARBA" id="ARBA00022882"/>
    </source>
</evidence>
<evidence type="ECO:0000256" key="22">
    <source>
        <dbReference type="ARBA" id="ARBA00076394"/>
    </source>
</evidence>
<dbReference type="Pfam" id="PF00520">
    <property type="entry name" value="Ion_trans"/>
    <property type="match status" value="2"/>
</dbReference>
<evidence type="ECO:0000256" key="21">
    <source>
        <dbReference type="ARBA" id="ARBA00072840"/>
    </source>
</evidence>
<dbReference type="PANTHER" id="PTHR46768:SF1">
    <property type="entry name" value="TWO PORE CHANNEL PROTEIN 2"/>
    <property type="match status" value="1"/>
</dbReference>
<keyword evidence="14" id="KW-0406">Ion transport</keyword>
<evidence type="ECO:0000256" key="14">
    <source>
        <dbReference type="ARBA" id="ARBA00023065"/>
    </source>
</evidence>